<dbReference type="GO" id="GO:0016020">
    <property type="term" value="C:membrane"/>
    <property type="evidence" value="ECO:0007669"/>
    <property type="project" value="InterPro"/>
</dbReference>
<dbReference type="SUPFAM" id="SSF55961">
    <property type="entry name" value="Bet v1-like"/>
    <property type="match status" value="2"/>
</dbReference>
<feature type="region of interest" description="Disordered" evidence="14">
    <location>
        <begin position="1"/>
        <end position="25"/>
    </location>
</feature>
<evidence type="ECO:0000256" key="2">
    <source>
        <dbReference type="ARBA" id="ARBA00022676"/>
    </source>
</evidence>
<dbReference type="InterPro" id="IPR042160">
    <property type="entry name" value="HD-Zip_IV"/>
</dbReference>
<keyword evidence="18" id="KW-1185">Reference proteome</keyword>
<feature type="region of interest" description="Disordered" evidence="14">
    <location>
        <begin position="1216"/>
        <end position="1253"/>
    </location>
</feature>
<evidence type="ECO:0000313" key="18">
    <source>
        <dbReference type="Proteomes" id="UP000626092"/>
    </source>
</evidence>
<dbReference type="Proteomes" id="UP000626092">
    <property type="component" value="Unassembled WGS sequence"/>
</dbReference>
<dbReference type="Pfam" id="PF03552">
    <property type="entry name" value="Cellulose_synt"/>
    <property type="match status" value="2"/>
</dbReference>
<evidence type="ECO:0000256" key="11">
    <source>
        <dbReference type="ARBA" id="ARBA00023242"/>
    </source>
</evidence>
<evidence type="ECO:0000256" key="7">
    <source>
        <dbReference type="ARBA" id="ARBA00023125"/>
    </source>
</evidence>
<dbReference type="PANTHER" id="PTHR45654">
    <property type="entry name" value="HOMEOBOX-LEUCINE ZIPPER PROTEIN MERISTEM L1"/>
    <property type="match status" value="1"/>
</dbReference>
<keyword evidence="9" id="KW-0371">Homeobox</keyword>
<dbReference type="GO" id="GO:0030244">
    <property type="term" value="P:cellulose biosynthetic process"/>
    <property type="evidence" value="ECO:0007669"/>
    <property type="project" value="InterPro"/>
</dbReference>
<feature type="binding site" evidence="12">
    <location>
        <position position="147"/>
    </location>
    <ligand>
        <name>UDP-alpha-D-glucose</name>
        <dbReference type="ChEBI" id="CHEBI:58885"/>
    </ligand>
</feature>
<keyword evidence="7" id="KW-0238">DNA-binding</keyword>
<dbReference type="Pfam" id="PF01852">
    <property type="entry name" value="START"/>
    <property type="match status" value="2"/>
</dbReference>
<keyword evidence="11" id="KW-0539">Nucleus</keyword>
<keyword evidence="2" id="KW-0328">Glycosyltransferase</keyword>
<feature type="transmembrane region" description="Helical" evidence="15">
    <location>
        <begin position="61"/>
        <end position="78"/>
    </location>
</feature>
<evidence type="ECO:0000259" key="16">
    <source>
        <dbReference type="PROSITE" id="PS50848"/>
    </source>
</evidence>
<dbReference type="OrthoDB" id="943937at2759"/>
<feature type="compositionally biased region" description="Polar residues" evidence="14">
    <location>
        <begin position="1227"/>
        <end position="1253"/>
    </location>
</feature>
<evidence type="ECO:0000256" key="13">
    <source>
        <dbReference type="PIRSR" id="PIRSR605150-3"/>
    </source>
</evidence>
<evidence type="ECO:0000256" key="9">
    <source>
        <dbReference type="ARBA" id="ARBA00023155"/>
    </source>
</evidence>
<reference evidence="17" key="1">
    <citation type="submission" date="2019-11" db="EMBL/GenBank/DDBJ databases">
        <authorList>
            <person name="Liu Y."/>
            <person name="Hou J."/>
            <person name="Li T.-Q."/>
            <person name="Guan C.-H."/>
            <person name="Wu X."/>
            <person name="Wu H.-Z."/>
            <person name="Ling F."/>
            <person name="Zhang R."/>
            <person name="Shi X.-G."/>
            <person name="Ren J.-P."/>
            <person name="Chen E.-F."/>
            <person name="Sun J.-M."/>
        </authorList>
    </citation>
    <scope>NUCLEOTIDE SEQUENCE</scope>
    <source>
        <strain evidence="17">Adult_tree_wgs_1</strain>
        <tissue evidence="17">Leaves</tissue>
    </source>
</reference>
<evidence type="ECO:0000256" key="4">
    <source>
        <dbReference type="ARBA" id="ARBA00022692"/>
    </source>
</evidence>
<dbReference type="Gene3D" id="3.90.550.10">
    <property type="entry name" value="Spore Coat Polysaccharide Biosynthesis Protein SpsA, Chain A"/>
    <property type="match status" value="1"/>
</dbReference>
<dbReference type="GO" id="GO:0003677">
    <property type="term" value="F:DNA binding"/>
    <property type="evidence" value="ECO:0007669"/>
    <property type="project" value="UniProtKB-KW"/>
</dbReference>
<organism evidence="17 18">
    <name type="scientific">Rhododendron simsii</name>
    <name type="common">Sims's rhododendron</name>
    <dbReference type="NCBI Taxonomy" id="118357"/>
    <lineage>
        <taxon>Eukaryota</taxon>
        <taxon>Viridiplantae</taxon>
        <taxon>Streptophyta</taxon>
        <taxon>Embryophyta</taxon>
        <taxon>Tracheophyta</taxon>
        <taxon>Spermatophyta</taxon>
        <taxon>Magnoliopsida</taxon>
        <taxon>eudicotyledons</taxon>
        <taxon>Gunneridae</taxon>
        <taxon>Pentapetalae</taxon>
        <taxon>asterids</taxon>
        <taxon>Ericales</taxon>
        <taxon>Ericaceae</taxon>
        <taxon>Ericoideae</taxon>
        <taxon>Rhodoreae</taxon>
        <taxon>Rhododendron</taxon>
    </lineage>
</organism>
<feature type="compositionally biased region" description="Polar residues" evidence="14">
    <location>
        <begin position="608"/>
        <end position="621"/>
    </location>
</feature>
<name>A0A834HHE4_RHOSS</name>
<proteinExistence type="predicted"/>
<evidence type="ECO:0000313" key="17">
    <source>
        <dbReference type="EMBL" id="KAF7153863.1"/>
    </source>
</evidence>
<evidence type="ECO:0000256" key="3">
    <source>
        <dbReference type="ARBA" id="ARBA00022679"/>
    </source>
</evidence>
<dbReference type="InterPro" id="IPR002913">
    <property type="entry name" value="START_lipid-bd_dom"/>
</dbReference>
<dbReference type="PROSITE" id="PS50848">
    <property type="entry name" value="START"/>
    <property type="match status" value="2"/>
</dbReference>
<dbReference type="GO" id="GO:0008289">
    <property type="term" value="F:lipid binding"/>
    <property type="evidence" value="ECO:0007669"/>
    <property type="project" value="InterPro"/>
</dbReference>
<comment type="caution">
    <text evidence="17">The sequence shown here is derived from an EMBL/GenBank/DDBJ whole genome shotgun (WGS) entry which is preliminary data.</text>
</comment>
<keyword evidence="4 15" id="KW-0812">Transmembrane</keyword>
<dbReference type="InterPro" id="IPR005150">
    <property type="entry name" value="Cellulose_synth"/>
</dbReference>
<dbReference type="Pfam" id="PF25797">
    <property type="entry name" value="PDF2_C"/>
    <property type="match status" value="2"/>
</dbReference>
<dbReference type="InterPro" id="IPR057993">
    <property type="entry name" value="HD-Zip_IV_C"/>
</dbReference>
<evidence type="ECO:0000256" key="15">
    <source>
        <dbReference type="SAM" id="Phobius"/>
    </source>
</evidence>
<feature type="binding site" evidence="13">
    <location>
        <position position="172"/>
    </location>
    <ligand>
        <name>Mn(2+)</name>
        <dbReference type="ChEBI" id="CHEBI:29035"/>
    </ligand>
</feature>
<evidence type="ECO:0000256" key="6">
    <source>
        <dbReference type="ARBA" id="ARBA00023015"/>
    </source>
</evidence>
<dbReference type="GO" id="GO:0016760">
    <property type="term" value="F:cellulose synthase (UDP-forming) activity"/>
    <property type="evidence" value="ECO:0007669"/>
    <property type="project" value="InterPro"/>
</dbReference>
<dbReference type="InterPro" id="IPR029044">
    <property type="entry name" value="Nucleotide-diphossugar_trans"/>
</dbReference>
<keyword evidence="6" id="KW-0805">Transcription regulation</keyword>
<keyword evidence="8 15" id="KW-0472">Membrane</keyword>
<feature type="domain" description="START" evidence="16">
    <location>
        <begin position="686"/>
        <end position="909"/>
    </location>
</feature>
<comment type="subcellular location">
    <subcellularLocation>
        <location evidence="1">Endomembrane system</location>
        <topology evidence="1">Multi-pass membrane protein</topology>
    </subcellularLocation>
</comment>
<keyword evidence="5 15" id="KW-1133">Transmembrane helix</keyword>
<feature type="binding site" evidence="13">
    <location>
        <position position="148"/>
    </location>
    <ligand>
        <name>Mn(2+)</name>
        <dbReference type="ChEBI" id="CHEBI:29035"/>
    </ligand>
</feature>
<feature type="region of interest" description="Disordered" evidence="14">
    <location>
        <begin position="565"/>
        <end position="655"/>
    </location>
</feature>
<sequence length="1719" mass="191701">MASRRGGVSLPERPHNNTPSDGILSRVSSKISESPILYQGKRAASDASFVAKKLLRSTGKAAWIAGTTFLILVVPLIIEMDREQQFNELELQQASLLGAPPKYTLSIYMYTLSVYQGSEAALDVEGKELPKLVCVSREKRPGHQHHKKAGAMNAMVRVSTVLTIAPFMLNLDCDHHINNSKAVRDAMCFLMDPQLGKKLCYVQFPQWFDSIDLHHWIPLPISKVLCSWPDALSAAQSSLKICVFLDFHHLVQINMRGLDRIQGPVYVGTRCVYNRQALYGYDPPVSEKWPKLTCDCWPSWCCCCCGGSRKPKYEKKGLKALLGLGGMYNKKKKMIGKNYSRKSLSGPVFDLEEIKEGLEGFDESEKSSVMSQKNFEKRFGQSPVFITSTLMENGGIPIGWIYGSVTEDILTGFKMHCRGWKSVYCIPKRPAFKGSAPINLSDQLHQCLRWALGSVEIFLSRHCPLCAFIEILIQEGRAGSKVMFPKAIKAEVPYSILAKWIDSLNGLLCLCMAYYCETYIILEEEIWKLVSFDHNKYRHQLMGGNRRKDENRELMAERIRLLTANSEPSYGGTSTDPNAADAMENEEGEQAPAAGDDLDNSETHVSFPDNSAQSEQSSQEPTAGDDLDNYENSLSCADNSGQSEKSSDSEDIPDNIEENDTFYLELQEVNSISKAAYKEFMTLAVEAKTWVVATPALGSLEEFLQMFRSPPPPGKRVEHSIQSASVPTDPELLVSIMMDVSAGLSQNPGLMEDSLLITEDVTQDRWASSFSHIVSRESIHDPPDVLLKLTKYEEAINSILLVDAEFQLPTPLVQSRKFGLFRCLRKILPDVWAIVDISRDYFPGAVVSGLENIFRKRPSGLLVRRNGNYSQVIWIENVEIPEVQSKDGIYLGLINLNLAFSAKRWIDALIWKIKRDFSRFSNSEMKVNQRAATHLLNLTETMRKVYLDIVSETPNEEKWVTLSNKDVRILRNSTDHADSGVKNYIAVTSFRLQTKPISLTDFLVKKNMDIQWPTLLNVEEPEEVIRFSSESNCITLHKKVVFLAETTQDLEYLLQETSMDGFCFFVTSTPISKSDVDIALLVGSSGPVPVQPSGFAIMPDGPDGFHSNASLVTVAIQQQLNVPDTDQAILIMCDLVNAIVKEMSEEEATELSITCGGPTSIYDAATLYFNTENVSESACVLIALLKVALENFELSYGGASADPNVAPAIENEEAEQAAAAGDDPDNFETSLNLADNSGQSEQPSNSADIPDNTQNRSNVYLELQEANNISKAAYKELTTLLPPLPGKRVDCSTHSAVVPIHPDLLVSIMMDADKWASNLSHIVSNKSVPIPPDVLLKLEKFDHTIKSMLLVDAELQLPTPLFQPTKFCFWRCLREIVPDVWAILDISRDYFPGAFVSGSENICRKRPSGLFVRGNGDCSEVIWIENVEIPEAQSKDGIYSGLINSNFAFSAKRWVDALRWKLKRHKSRFSIAKMEVNETAGICLLTITENMRKIYWDIVSETPADERWVTLSYKDVRILRNSPDHGDSGIQNYIAVTSFRLQAKPISVIDFLIKKNMDIQWPRLLNMGEPEEMIRLNSAGNHITIHRRVVFQDGSAQVPIAQDVEYLLQETSRDGFCYFVTSTPITKAHTDILLLIGEGTLSVGPSGFALMPDGSNSDASLVTVAIQQQQFNVLDPGQAIPIMCDFVNGIIKEISEEGNFLPTPTLRNSFKNLKSHVGI</sequence>
<evidence type="ECO:0000256" key="10">
    <source>
        <dbReference type="ARBA" id="ARBA00023163"/>
    </source>
</evidence>
<evidence type="ECO:0000256" key="8">
    <source>
        <dbReference type="ARBA" id="ARBA00023136"/>
    </source>
</evidence>
<keyword evidence="3" id="KW-0808">Transferase</keyword>
<dbReference type="CDD" id="cd22884">
    <property type="entry name" value="TOM22"/>
    <property type="match status" value="1"/>
</dbReference>
<gene>
    <name evidence="17" type="ORF">RHSIM_Rhsim01G0260900</name>
</gene>
<dbReference type="PANTHER" id="PTHR45654:SF90">
    <property type="entry name" value="HOMEOBOX-LEUCINE ZIPPER PROTEIN ROC7-LIKE"/>
    <property type="match status" value="1"/>
</dbReference>
<feature type="compositionally biased region" description="Polar residues" evidence="14">
    <location>
        <begin position="16"/>
        <end position="25"/>
    </location>
</feature>
<evidence type="ECO:0000256" key="1">
    <source>
        <dbReference type="ARBA" id="ARBA00004127"/>
    </source>
</evidence>
<dbReference type="GO" id="GO:0012505">
    <property type="term" value="C:endomembrane system"/>
    <property type="evidence" value="ECO:0007669"/>
    <property type="project" value="UniProtKB-SubCell"/>
</dbReference>
<feature type="domain" description="START" evidence="16">
    <location>
        <begin position="1296"/>
        <end position="1467"/>
    </location>
</feature>
<protein>
    <recommendedName>
        <fullName evidence="16">START domain-containing protein</fullName>
    </recommendedName>
</protein>
<keyword evidence="10" id="KW-0804">Transcription</keyword>
<feature type="compositionally biased region" description="Polar residues" evidence="14">
    <location>
        <begin position="565"/>
        <end position="577"/>
    </location>
</feature>
<evidence type="ECO:0000256" key="12">
    <source>
        <dbReference type="PIRSR" id="PIRSR605150-2"/>
    </source>
</evidence>
<evidence type="ECO:0000256" key="5">
    <source>
        <dbReference type="ARBA" id="ARBA00022989"/>
    </source>
</evidence>
<evidence type="ECO:0000256" key="14">
    <source>
        <dbReference type="SAM" id="MobiDB-lite"/>
    </source>
</evidence>
<feature type="compositionally biased region" description="Polar residues" evidence="14">
    <location>
        <begin position="630"/>
        <end position="644"/>
    </location>
</feature>
<dbReference type="EMBL" id="WJXA01000001">
    <property type="protein sequence ID" value="KAF7153863.1"/>
    <property type="molecule type" value="Genomic_DNA"/>
</dbReference>
<accession>A0A834HHE4</accession>